<protein>
    <submittedName>
        <fullName evidence="2">DUF4845 domain-containing protein</fullName>
    </submittedName>
</protein>
<evidence type="ECO:0000313" key="3">
    <source>
        <dbReference type="Proteomes" id="UP000541185"/>
    </source>
</evidence>
<keyword evidence="3" id="KW-1185">Reference proteome</keyword>
<evidence type="ECO:0000256" key="1">
    <source>
        <dbReference type="SAM" id="Phobius"/>
    </source>
</evidence>
<reference evidence="2 3" key="1">
    <citation type="submission" date="2020-04" db="EMBL/GenBank/DDBJ databases">
        <title>Ramlibacter sp. G-1-2-2 isolated from soil.</title>
        <authorList>
            <person name="Dahal R.H."/>
        </authorList>
    </citation>
    <scope>NUCLEOTIDE SEQUENCE [LARGE SCALE GENOMIC DNA]</scope>
    <source>
        <strain evidence="2 3">G-1-2-2</strain>
    </source>
</reference>
<dbReference type="RefSeq" id="WP_169421138.1">
    <property type="nucleotide sequence ID" value="NZ_JABBFX010000002.1"/>
</dbReference>
<name>A0A848H7C0_9BURK</name>
<dbReference type="EMBL" id="JABBFX010000002">
    <property type="protein sequence ID" value="NML46896.1"/>
    <property type="molecule type" value="Genomic_DNA"/>
</dbReference>
<sequence length="118" mass="12862">MAGKARQRGISFFTLIFIIAVLAGVGLLAAQAFPTVVEYQAALKAINKAKEGSTVIEVRKIFDKAADVDSITSIKGDDLEITKVGDEIQVSFAYDKEFHMFGPAYMVLKYRGTSKPGR</sequence>
<keyword evidence="1" id="KW-1133">Transmembrane helix</keyword>
<accession>A0A848H7C0</accession>
<comment type="caution">
    <text evidence="2">The sequence shown here is derived from an EMBL/GenBank/DDBJ whole genome shotgun (WGS) entry which is preliminary data.</text>
</comment>
<keyword evidence="1" id="KW-0812">Transmembrane</keyword>
<proteinExistence type="predicted"/>
<dbReference type="Proteomes" id="UP000541185">
    <property type="component" value="Unassembled WGS sequence"/>
</dbReference>
<organism evidence="2 3">
    <name type="scientific">Ramlibacter agri</name>
    <dbReference type="NCBI Taxonomy" id="2728837"/>
    <lineage>
        <taxon>Bacteria</taxon>
        <taxon>Pseudomonadati</taxon>
        <taxon>Pseudomonadota</taxon>
        <taxon>Betaproteobacteria</taxon>
        <taxon>Burkholderiales</taxon>
        <taxon>Comamonadaceae</taxon>
        <taxon>Ramlibacter</taxon>
    </lineage>
</organism>
<dbReference type="InterPro" id="IPR032314">
    <property type="entry name" value="DUF4845"/>
</dbReference>
<keyword evidence="1" id="KW-0472">Membrane</keyword>
<dbReference type="AlphaFoldDB" id="A0A848H7C0"/>
<gene>
    <name evidence="2" type="ORF">HHL11_24335</name>
</gene>
<dbReference type="Pfam" id="PF16137">
    <property type="entry name" value="DUF4845"/>
    <property type="match status" value="1"/>
</dbReference>
<evidence type="ECO:0000313" key="2">
    <source>
        <dbReference type="EMBL" id="NML46896.1"/>
    </source>
</evidence>
<feature type="transmembrane region" description="Helical" evidence="1">
    <location>
        <begin position="12"/>
        <end position="33"/>
    </location>
</feature>